<dbReference type="InterPro" id="IPR011762">
    <property type="entry name" value="COA_CT_N"/>
</dbReference>
<dbReference type="AlphaFoldDB" id="A0A7C4LMR4"/>
<name>A0A7C4LMR4_9PLAN</name>
<dbReference type="Gene3D" id="3.90.226.10">
    <property type="entry name" value="2-enoyl-CoA Hydratase, Chain A, domain 1"/>
    <property type="match status" value="2"/>
</dbReference>
<dbReference type="GO" id="GO:0004485">
    <property type="term" value="F:methylcrotonoyl-CoA carboxylase activity"/>
    <property type="evidence" value="ECO:0007669"/>
    <property type="project" value="TreeGrafter"/>
</dbReference>
<dbReference type="EMBL" id="DSVQ01000018">
    <property type="protein sequence ID" value="HGT40713.1"/>
    <property type="molecule type" value="Genomic_DNA"/>
</dbReference>
<dbReference type="Pfam" id="PF01039">
    <property type="entry name" value="Carboxyl_trans"/>
    <property type="match status" value="1"/>
</dbReference>
<dbReference type="SUPFAM" id="SSF52096">
    <property type="entry name" value="ClpP/crotonase"/>
    <property type="match status" value="2"/>
</dbReference>
<evidence type="ECO:0000259" key="3">
    <source>
        <dbReference type="PROSITE" id="PS50989"/>
    </source>
</evidence>
<gene>
    <name evidence="4" type="ORF">ENS64_15830</name>
</gene>
<protein>
    <submittedName>
        <fullName evidence="4">Acyl-CoA carboxylase subunit beta</fullName>
    </submittedName>
</protein>
<dbReference type="InterPro" id="IPR029045">
    <property type="entry name" value="ClpP/crotonase-like_dom_sf"/>
</dbReference>
<sequence>MTSLRELTEQLLRDEQRLRQGGGPAGSARQRQLGRLTVRERLALLLDPERPFYELGLWAAHGMYAEWGEVPAAGVVTGIGWISGRPCVIAANDATVKAGSMFPQSVKKLLRAQRIALQFRLPVVYLVDSAGVFLPLQEEIFPDEDDFGRIFRNNAVLSAEGVPQFAAVMGNCIAGGAYLPVLCDKLLITEGSQLCLAGPALVKAAIGQDVDPEELGGARMHAAISGTADFREPDDAACLKRLRSLVALLPEPVGRAAEPRGETESAAQPGGGAASAAAPARDPQALYDLVSGDGRAEYDLRDVLECLVDAGSLQEYKAEYGLTLVTAYARMGGHPVGIVGNQRRRQHSPQGELQIGGVIYADAASKAARFVMDCNQIGVPIIFFQDVQGFMVGKRSEQEGIIRAGAKLVNVVSNSVVPKLTVILGGSFGAGNYALCGKAYDPALILAWPGARYAVMGGHQAAETLLALRLRDAQRAGRPLAPEAVAALRDEIRGRYEEQTDIRYGAARGWVDALIVPHETRSWLTMALELLPPGKSGEFRTGVLQV</sequence>
<accession>A0A7C4LMR4</accession>
<dbReference type="GO" id="GO:1905202">
    <property type="term" value="C:methylcrotonoyl-CoA carboxylase complex"/>
    <property type="evidence" value="ECO:0007669"/>
    <property type="project" value="TreeGrafter"/>
</dbReference>
<feature type="domain" description="CoA carboxyltransferase N-terminal" evidence="2">
    <location>
        <begin position="1"/>
        <end position="261"/>
    </location>
</feature>
<evidence type="ECO:0000313" key="4">
    <source>
        <dbReference type="EMBL" id="HGT40713.1"/>
    </source>
</evidence>
<organism evidence="4">
    <name type="scientific">Schlesneria paludicola</name>
    <dbReference type="NCBI Taxonomy" id="360056"/>
    <lineage>
        <taxon>Bacteria</taxon>
        <taxon>Pseudomonadati</taxon>
        <taxon>Planctomycetota</taxon>
        <taxon>Planctomycetia</taxon>
        <taxon>Planctomycetales</taxon>
        <taxon>Planctomycetaceae</taxon>
        <taxon>Schlesneria</taxon>
    </lineage>
</organism>
<dbReference type="FunFam" id="3.90.226.10:FF:000030">
    <property type="entry name" value="Acetyl-CoA carboxylase carboxyltransferase subunit"/>
    <property type="match status" value="1"/>
</dbReference>
<evidence type="ECO:0000259" key="2">
    <source>
        <dbReference type="PROSITE" id="PS50980"/>
    </source>
</evidence>
<dbReference type="InterPro" id="IPR011763">
    <property type="entry name" value="COA_CT_C"/>
</dbReference>
<reference evidence="4" key="1">
    <citation type="journal article" date="2020" name="mSystems">
        <title>Genome- and Community-Level Interaction Insights into Carbon Utilization and Element Cycling Functions of Hydrothermarchaeota in Hydrothermal Sediment.</title>
        <authorList>
            <person name="Zhou Z."/>
            <person name="Liu Y."/>
            <person name="Xu W."/>
            <person name="Pan J."/>
            <person name="Luo Z.H."/>
            <person name="Li M."/>
        </authorList>
    </citation>
    <scope>NUCLEOTIDE SEQUENCE [LARGE SCALE GENOMIC DNA]</scope>
    <source>
        <strain evidence="4">SpSt-508</strain>
    </source>
</reference>
<dbReference type="InterPro" id="IPR034733">
    <property type="entry name" value="AcCoA_carboxyl_beta"/>
</dbReference>
<feature type="domain" description="CoA carboxyltransferase C-terminal" evidence="3">
    <location>
        <begin position="278"/>
        <end position="532"/>
    </location>
</feature>
<feature type="domain" description="CoA carboxyltransferase C-terminal" evidence="3">
    <location>
        <begin position="10"/>
        <end position="285"/>
    </location>
</feature>
<feature type="region of interest" description="Disordered" evidence="1">
    <location>
        <begin position="253"/>
        <end position="279"/>
    </location>
</feature>
<dbReference type="PANTHER" id="PTHR22855">
    <property type="entry name" value="ACETYL, PROPIONYL, PYRUVATE, AND GLUTACONYL CARBOXYLASE-RELATED"/>
    <property type="match status" value="1"/>
</dbReference>
<comment type="caution">
    <text evidence="4">The sequence shown here is derived from an EMBL/GenBank/DDBJ whole genome shotgun (WGS) entry which is preliminary data.</text>
</comment>
<dbReference type="PROSITE" id="PS50989">
    <property type="entry name" value="COA_CT_CTER"/>
    <property type="match status" value="2"/>
</dbReference>
<dbReference type="InterPro" id="IPR045190">
    <property type="entry name" value="MCCB/AccD1-like"/>
</dbReference>
<dbReference type="PANTHER" id="PTHR22855:SF13">
    <property type="entry name" value="METHYLCROTONOYL-COA CARBOXYLASE BETA CHAIN, MITOCHONDRIAL"/>
    <property type="match status" value="1"/>
</dbReference>
<proteinExistence type="predicted"/>
<dbReference type="PROSITE" id="PS50980">
    <property type="entry name" value="COA_CT_NTER"/>
    <property type="match status" value="1"/>
</dbReference>
<dbReference type="GO" id="GO:0006552">
    <property type="term" value="P:L-leucine catabolic process"/>
    <property type="evidence" value="ECO:0007669"/>
    <property type="project" value="TreeGrafter"/>
</dbReference>
<evidence type="ECO:0000256" key="1">
    <source>
        <dbReference type="SAM" id="MobiDB-lite"/>
    </source>
</evidence>